<evidence type="ECO:0000256" key="11">
    <source>
        <dbReference type="ARBA" id="ARBA00023211"/>
    </source>
</evidence>
<evidence type="ECO:0000256" key="2">
    <source>
        <dbReference type="ARBA" id="ARBA00007871"/>
    </source>
</evidence>
<dbReference type="InterPro" id="IPR036388">
    <property type="entry name" value="WH-like_DNA-bd_sf"/>
</dbReference>
<dbReference type="SUPFAM" id="SSF47979">
    <property type="entry name" value="Iron-dependent repressor protein, dimerization domain"/>
    <property type="match status" value="1"/>
</dbReference>
<dbReference type="InterPro" id="IPR001367">
    <property type="entry name" value="Fe_dep_repressor"/>
</dbReference>
<dbReference type="InterPro" id="IPR050536">
    <property type="entry name" value="DtxR_MntR_Metal-Reg"/>
</dbReference>
<dbReference type="InterPro" id="IPR038157">
    <property type="entry name" value="FeoA_core_dom"/>
</dbReference>
<evidence type="ECO:0000256" key="10">
    <source>
        <dbReference type="ARBA" id="ARBA00023163"/>
    </source>
</evidence>
<evidence type="ECO:0000256" key="9">
    <source>
        <dbReference type="ARBA" id="ARBA00023159"/>
    </source>
</evidence>
<dbReference type="EMBL" id="UYIO01000001">
    <property type="protein sequence ID" value="VDG76331.1"/>
    <property type="molecule type" value="Genomic_DNA"/>
</dbReference>
<dbReference type="InterPro" id="IPR007167">
    <property type="entry name" value="Fe-transptr_FeoA-like"/>
</dbReference>
<evidence type="ECO:0000313" key="14">
    <source>
        <dbReference type="Proteomes" id="UP000269974"/>
    </source>
</evidence>
<organism evidence="13 14">
    <name type="scientific">Actinobaculum suis</name>
    <dbReference type="NCBI Taxonomy" id="1657"/>
    <lineage>
        <taxon>Bacteria</taxon>
        <taxon>Bacillati</taxon>
        <taxon>Actinomycetota</taxon>
        <taxon>Actinomycetes</taxon>
        <taxon>Actinomycetales</taxon>
        <taxon>Actinomycetaceae</taxon>
        <taxon>Actinobaculum</taxon>
    </lineage>
</organism>
<keyword evidence="6" id="KW-0408">Iron</keyword>
<comment type="similarity">
    <text evidence="2">Belongs to the DtxR/MntR family.</text>
</comment>
<accession>A0A1B9BBP0</accession>
<dbReference type="Gene3D" id="1.10.60.10">
    <property type="entry name" value="Iron dependent repressor, metal binding and dimerisation domain"/>
    <property type="match status" value="1"/>
</dbReference>
<evidence type="ECO:0000256" key="3">
    <source>
        <dbReference type="ARBA" id="ARBA00011738"/>
    </source>
</evidence>
<dbReference type="GO" id="GO:0005737">
    <property type="term" value="C:cytoplasm"/>
    <property type="evidence" value="ECO:0007669"/>
    <property type="project" value="UniProtKB-SubCell"/>
</dbReference>
<dbReference type="Gene3D" id="1.10.10.10">
    <property type="entry name" value="Winged helix-like DNA-binding domain superfamily/Winged helix DNA-binding domain"/>
    <property type="match status" value="1"/>
</dbReference>
<evidence type="ECO:0000256" key="5">
    <source>
        <dbReference type="ARBA" id="ARBA00022491"/>
    </source>
</evidence>
<dbReference type="AlphaFoldDB" id="A0A1B9BBP0"/>
<evidence type="ECO:0000313" key="13">
    <source>
        <dbReference type="EMBL" id="VDG76331.1"/>
    </source>
</evidence>
<proteinExistence type="inferred from homology"/>
<comment type="subunit">
    <text evidence="3">Homodimer.</text>
</comment>
<dbReference type="SUPFAM" id="SSF50037">
    <property type="entry name" value="C-terminal domain of transcriptional repressors"/>
    <property type="match status" value="1"/>
</dbReference>
<gene>
    <name evidence="13" type="primary">ideR</name>
    <name evidence="13" type="ORF">NCTC10327_00989</name>
</gene>
<dbReference type="SMART" id="SM00529">
    <property type="entry name" value="HTH_DTXR"/>
    <property type="match status" value="1"/>
</dbReference>
<dbReference type="GO" id="GO:0045892">
    <property type="term" value="P:negative regulation of DNA-templated transcription"/>
    <property type="evidence" value="ECO:0007669"/>
    <property type="project" value="TreeGrafter"/>
</dbReference>
<dbReference type="PANTHER" id="PTHR33238:SF11">
    <property type="entry name" value="TRANSCRIPTIONAL REGULATOR MNTR"/>
    <property type="match status" value="1"/>
</dbReference>
<evidence type="ECO:0000256" key="4">
    <source>
        <dbReference type="ARBA" id="ARBA00022490"/>
    </source>
</evidence>
<keyword evidence="11" id="KW-0464">Manganese</keyword>
<dbReference type="PANTHER" id="PTHR33238">
    <property type="entry name" value="IRON (METAL) DEPENDENT REPRESSOR, DTXR FAMILY"/>
    <property type="match status" value="1"/>
</dbReference>
<dbReference type="SMART" id="SM00899">
    <property type="entry name" value="FeoA"/>
    <property type="match status" value="1"/>
</dbReference>
<dbReference type="Pfam" id="PF02742">
    <property type="entry name" value="Fe_dep_repr_C"/>
    <property type="match status" value="1"/>
</dbReference>
<keyword evidence="8" id="KW-0238">DNA-binding</keyword>
<dbReference type="RefSeq" id="WP_065415404.1">
    <property type="nucleotide sequence ID" value="NZ_MASY01000035.1"/>
</dbReference>
<dbReference type="GO" id="GO:0003700">
    <property type="term" value="F:DNA-binding transcription factor activity"/>
    <property type="evidence" value="ECO:0007669"/>
    <property type="project" value="InterPro"/>
</dbReference>
<evidence type="ECO:0000256" key="7">
    <source>
        <dbReference type="ARBA" id="ARBA00023015"/>
    </source>
</evidence>
<keyword evidence="7" id="KW-0805">Transcription regulation</keyword>
<dbReference type="Pfam" id="PF01325">
    <property type="entry name" value="Fe_dep_repress"/>
    <property type="match status" value="1"/>
</dbReference>
<keyword evidence="5" id="KW-0678">Repressor</keyword>
<dbReference type="GO" id="GO:0046983">
    <property type="term" value="F:protein dimerization activity"/>
    <property type="evidence" value="ECO:0007669"/>
    <property type="project" value="InterPro"/>
</dbReference>
<dbReference type="Proteomes" id="UP000269974">
    <property type="component" value="Unassembled WGS sequence"/>
</dbReference>
<keyword evidence="10" id="KW-0804">Transcription</keyword>
<dbReference type="Pfam" id="PF04023">
    <property type="entry name" value="FeoA"/>
    <property type="match status" value="1"/>
</dbReference>
<name>A0A1B9BBP0_9ACTO</name>
<evidence type="ECO:0000256" key="8">
    <source>
        <dbReference type="ARBA" id="ARBA00023125"/>
    </source>
</evidence>
<evidence type="ECO:0000256" key="12">
    <source>
        <dbReference type="ARBA" id="ARBA00032593"/>
    </source>
</evidence>
<dbReference type="GO" id="GO:0046914">
    <property type="term" value="F:transition metal ion binding"/>
    <property type="evidence" value="ECO:0007669"/>
    <property type="project" value="InterPro"/>
</dbReference>
<comment type="caution">
    <text evidence="13">The sequence shown here is derived from an EMBL/GenBank/DDBJ whole genome shotgun (WGS) entry which is preliminary data.</text>
</comment>
<reference evidence="13 14" key="1">
    <citation type="submission" date="2018-11" db="EMBL/GenBank/DDBJ databases">
        <authorList>
            <consortium name="Pathogen Informatics"/>
        </authorList>
    </citation>
    <scope>NUCLEOTIDE SEQUENCE [LARGE SCALE GENOMIC DNA]</scope>
    <source>
        <strain evidence="13 14">NCTC10327</strain>
    </source>
</reference>
<dbReference type="PROSITE" id="PS50944">
    <property type="entry name" value="HTH_DTXR"/>
    <property type="match status" value="1"/>
</dbReference>
<protein>
    <recommendedName>
        <fullName evidence="12">Manganese transport regulator</fullName>
    </recommendedName>
</protein>
<dbReference type="InterPro" id="IPR022687">
    <property type="entry name" value="HTH_DTXR"/>
</dbReference>
<evidence type="ECO:0000256" key="6">
    <source>
        <dbReference type="ARBA" id="ARBA00023004"/>
    </source>
</evidence>
<evidence type="ECO:0000256" key="1">
    <source>
        <dbReference type="ARBA" id="ARBA00004496"/>
    </source>
</evidence>
<dbReference type="Gene3D" id="2.30.30.90">
    <property type="match status" value="1"/>
</dbReference>
<sequence length="220" mass="23448">MDLSASSEDYISAIWKFVEWTGKAPSSTALAKKLDLSPSTVSEGITRLVRQGLVSHAPYGSVELTGRGQKEAARLVRGHRVIETALVRFLGYTWDEVHEEAERLEHAASPKLIGKLDALLGYPSHDPHGDPIPRLDGTAENNSVGSPLSDAAPGHSYRIERVSDQFPNLLQYLSSVDVEVGTVITVDTIGSGTGIMHMSSPGGPLALSLPAAESILVTAI</sequence>
<dbReference type="InterPro" id="IPR022689">
    <property type="entry name" value="Iron_dep_repressor"/>
</dbReference>
<dbReference type="GO" id="GO:0003677">
    <property type="term" value="F:DNA binding"/>
    <property type="evidence" value="ECO:0007669"/>
    <property type="project" value="UniProtKB-KW"/>
</dbReference>
<dbReference type="InterPro" id="IPR036421">
    <property type="entry name" value="Fe_dep_repressor_sf"/>
</dbReference>
<dbReference type="SUPFAM" id="SSF46785">
    <property type="entry name" value="Winged helix' DNA-binding domain"/>
    <property type="match status" value="1"/>
</dbReference>
<comment type="subcellular location">
    <subcellularLocation>
        <location evidence="1">Cytoplasm</location>
    </subcellularLocation>
</comment>
<dbReference type="InterPro" id="IPR008988">
    <property type="entry name" value="Transcriptional_repressor_C"/>
</dbReference>
<keyword evidence="9" id="KW-0010">Activator</keyword>
<dbReference type="InterPro" id="IPR036390">
    <property type="entry name" value="WH_DNA-bd_sf"/>
</dbReference>
<keyword evidence="4" id="KW-0963">Cytoplasm</keyword>